<reference evidence="9" key="1">
    <citation type="submission" date="2017-02" db="UniProtKB">
        <authorList>
            <consortium name="WormBaseParasite"/>
        </authorList>
    </citation>
    <scope>IDENTIFICATION</scope>
</reference>
<protein>
    <recommendedName>
        <fullName evidence="2">Coiled-coil domain-containing protein 39</fullName>
    </recommendedName>
</protein>
<evidence type="ECO:0000256" key="3">
    <source>
        <dbReference type="ARBA" id="ARBA00023054"/>
    </source>
</evidence>
<keyword evidence="8" id="KW-1185">Reference proteome</keyword>
<proteinExistence type="inferred from homology"/>
<dbReference type="GO" id="GO:0005930">
    <property type="term" value="C:axoneme"/>
    <property type="evidence" value="ECO:0007669"/>
    <property type="project" value="InterPro"/>
</dbReference>
<dbReference type="AlphaFoldDB" id="A0A0R3TYX5"/>
<evidence type="ECO:0000313" key="8">
    <source>
        <dbReference type="Proteomes" id="UP000278807"/>
    </source>
</evidence>
<dbReference type="Proteomes" id="UP000278807">
    <property type="component" value="Unassembled WGS sequence"/>
</dbReference>
<dbReference type="PANTHER" id="PTHR18962:SF0">
    <property type="entry name" value="COILED-COIL DOMAIN-CONTAINING PROTEIN 39"/>
    <property type="match status" value="1"/>
</dbReference>
<evidence type="ECO:0000256" key="2">
    <source>
        <dbReference type="ARBA" id="ARBA00016725"/>
    </source>
</evidence>
<dbReference type="WBParaSite" id="HNAJ_0001307401-mRNA-1">
    <property type="protein sequence ID" value="HNAJ_0001307401-mRNA-1"/>
    <property type="gene ID" value="HNAJ_0001307401"/>
</dbReference>
<organism evidence="9">
    <name type="scientific">Rodentolepis nana</name>
    <name type="common">Dwarf tapeworm</name>
    <name type="synonym">Hymenolepis nana</name>
    <dbReference type="NCBI Taxonomy" id="102285"/>
    <lineage>
        <taxon>Eukaryota</taxon>
        <taxon>Metazoa</taxon>
        <taxon>Spiralia</taxon>
        <taxon>Lophotrochozoa</taxon>
        <taxon>Platyhelminthes</taxon>
        <taxon>Cestoda</taxon>
        <taxon>Eucestoda</taxon>
        <taxon>Cyclophyllidea</taxon>
        <taxon>Hymenolepididae</taxon>
        <taxon>Rodentolepis</taxon>
    </lineage>
</organism>
<dbReference type="InterPro" id="IPR033290">
    <property type="entry name" value="CCDC39"/>
</dbReference>
<name>A0A0R3TYX5_RODNA</name>
<dbReference type="PANTHER" id="PTHR18962">
    <property type="entry name" value="COILED-COIL DOMAIN-CONTAINING PROTEIN 39"/>
    <property type="match status" value="1"/>
</dbReference>
<keyword evidence="3 5" id="KW-0175">Coiled coil</keyword>
<sequence length="615" mass="70257">MSISSIDYDGLLSDINERLARLHELEKLLGSVGQDIAEANAKANELNKQVGDLRLQAREEKADSATSENEERNKAESDKKTIEVQMTGSRQKMQYLERQITNDELELTRMEKFIYNAMYKANSLDSRILRMESNKTFDSDGIALENHVRHLQEQYDDQCQSSKSLANMIEQFFSEKRLLYLQTEKLKELIQKESSEMDNVNLYITTASRSLEAAIRDRNDLLVFFNLCRYQLRRAEEQCRLWKECSLSAEVRSKTIAALTRELEEESSARVFKVEAKMRTIGQDISRIKTDLARRQRRVDQLMARYDIETSKISGDEEIGFEQAHINLIVKSLVEHTELQAKGDELDQEVKKAEEELKALENTLLVMTTLNENARSYTASQDPELTKNKEDLVEKFNISSEKLRAARENRRIIRADILRYEVELDSLEENISKMRKIAAIHEMDIAKLRKTNEELDCKLKRALRALTLVKTKALQTNSSVRSDIEIKLLKDFNESVNNLLAFSIKSSPNVNEDVLNIAQELCKKYGLKTPSPASSVDNSRTFDSGQNRQSVESGTSIAKVVDLNASDMLGAIDEKRPLSKTPVREGSNTKKNISRPSSSTSSATLSIRSINDFFY</sequence>
<reference evidence="7 8" key="2">
    <citation type="submission" date="2018-11" db="EMBL/GenBank/DDBJ databases">
        <authorList>
            <consortium name="Pathogen Informatics"/>
        </authorList>
    </citation>
    <scope>NUCLEOTIDE SEQUENCE [LARGE SCALE GENOMIC DNA]</scope>
</reference>
<evidence type="ECO:0000313" key="9">
    <source>
        <dbReference type="WBParaSite" id="HNAJ_0001307401-mRNA-1"/>
    </source>
</evidence>
<comment type="function">
    <text evidence="4">Required for assembly of dynein regulatory complex (DRC) and inner dynein arm (IDA) complexes, which are responsible for ciliary beat regulation, thereby playing a central role in motility in cilia and flagella. Probably acts together with CCDC40 to form a molecular ruler that determines the 96 nanometer (nm) repeat length and arrangements of components in cilia and flagella. Not required for outer dynein arm complexes assembly.</text>
</comment>
<feature type="region of interest" description="Disordered" evidence="6">
    <location>
        <begin position="572"/>
        <end position="601"/>
    </location>
</feature>
<dbReference type="STRING" id="102285.A0A0R3TYX5"/>
<dbReference type="Pfam" id="PF24161">
    <property type="entry name" value="CCDC39"/>
    <property type="match status" value="1"/>
</dbReference>
<dbReference type="EMBL" id="UZAE01014918">
    <property type="protein sequence ID" value="VDO14800.1"/>
    <property type="molecule type" value="Genomic_DNA"/>
</dbReference>
<evidence type="ECO:0000256" key="1">
    <source>
        <dbReference type="ARBA" id="ARBA00005805"/>
    </source>
</evidence>
<comment type="similarity">
    <text evidence="1">Belongs to the CCDC39 family.</text>
</comment>
<dbReference type="GO" id="GO:0003341">
    <property type="term" value="P:cilium movement"/>
    <property type="evidence" value="ECO:0007669"/>
    <property type="project" value="InterPro"/>
</dbReference>
<dbReference type="GO" id="GO:0036159">
    <property type="term" value="P:inner dynein arm assembly"/>
    <property type="evidence" value="ECO:0007669"/>
    <property type="project" value="InterPro"/>
</dbReference>
<evidence type="ECO:0000256" key="6">
    <source>
        <dbReference type="SAM" id="MobiDB-lite"/>
    </source>
</evidence>
<feature type="coiled-coil region" evidence="5">
    <location>
        <begin position="336"/>
        <end position="370"/>
    </location>
</feature>
<feature type="compositionally biased region" description="Polar residues" evidence="6">
    <location>
        <begin position="531"/>
        <end position="553"/>
    </location>
</feature>
<accession>A0A0R3TYX5</accession>
<dbReference type="OrthoDB" id="6285579at2759"/>
<dbReference type="GO" id="GO:0060285">
    <property type="term" value="P:cilium-dependent cell motility"/>
    <property type="evidence" value="ECO:0007669"/>
    <property type="project" value="TreeGrafter"/>
</dbReference>
<feature type="region of interest" description="Disordered" evidence="6">
    <location>
        <begin position="58"/>
        <end position="80"/>
    </location>
</feature>
<evidence type="ECO:0000313" key="7">
    <source>
        <dbReference type="EMBL" id="VDO14800.1"/>
    </source>
</evidence>
<feature type="coiled-coil region" evidence="5">
    <location>
        <begin position="410"/>
        <end position="465"/>
    </location>
</feature>
<feature type="region of interest" description="Disordered" evidence="6">
    <location>
        <begin position="529"/>
        <end position="553"/>
    </location>
</feature>
<evidence type="ECO:0000256" key="4">
    <source>
        <dbReference type="ARBA" id="ARBA00045182"/>
    </source>
</evidence>
<evidence type="ECO:0000256" key="5">
    <source>
        <dbReference type="SAM" id="Coils"/>
    </source>
</evidence>
<gene>
    <name evidence="7" type="ORF">HNAJ_LOCUS13048</name>
</gene>